<sequence length="355" mass="39013">MSPMRTRGQMRASAVPLPSYRADPPSSRAPSPTIASQRLTPIKKVKRRKQVLPVVPLGKQQVLADRSSRINEMQDAKRRRASSFHPASASLSKGTPVRSKMIGPGRRTRPSNHVRWVDNANGGRVPLATVRHYEVHTDYSQDNGLEARHVVRPRPILTVYRDTPPATPQFQSVTSDSENSSSSTLCDQTPSYTPSPVPSGVTLRSRRGSSRVSLQSARLDSSLVDDSDTSADDSTSGGSFDAGPSTSTRLQAIRPTEITPHVHEDAMSSRALPRSVAPGLAPPRLAGTSTFRACRSAHNTWNAYDARVYPSLNAFDEQDARRWLPRNRANRYFLIFCMVYTPVLLPLLARALGLV</sequence>
<accession>A0A4Q9N6U0</accession>
<keyword evidence="2" id="KW-0812">Transmembrane</keyword>
<feature type="region of interest" description="Disordered" evidence="1">
    <location>
        <begin position="160"/>
        <end position="279"/>
    </location>
</feature>
<keyword evidence="2" id="KW-0472">Membrane</keyword>
<feature type="compositionally biased region" description="Low complexity" evidence="1">
    <location>
        <begin position="172"/>
        <end position="183"/>
    </location>
</feature>
<feature type="transmembrane region" description="Helical" evidence="2">
    <location>
        <begin position="332"/>
        <end position="352"/>
    </location>
</feature>
<feature type="region of interest" description="Disordered" evidence="1">
    <location>
        <begin position="73"/>
        <end position="119"/>
    </location>
</feature>
<dbReference type="Proteomes" id="UP000292957">
    <property type="component" value="Unassembled WGS sequence"/>
</dbReference>
<organism evidence="3">
    <name type="scientific">Dichomitus squalens</name>
    <dbReference type="NCBI Taxonomy" id="114155"/>
    <lineage>
        <taxon>Eukaryota</taxon>
        <taxon>Fungi</taxon>
        <taxon>Dikarya</taxon>
        <taxon>Basidiomycota</taxon>
        <taxon>Agaricomycotina</taxon>
        <taxon>Agaricomycetes</taxon>
        <taxon>Polyporales</taxon>
        <taxon>Polyporaceae</taxon>
        <taxon>Dichomitus</taxon>
    </lineage>
</organism>
<proteinExistence type="predicted"/>
<feature type="compositionally biased region" description="Low complexity" evidence="1">
    <location>
        <begin position="232"/>
        <end position="242"/>
    </location>
</feature>
<gene>
    <name evidence="3" type="ORF">BD311DRAFT_193932</name>
</gene>
<evidence type="ECO:0000256" key="1">
    <source>
        <dbReference type="SAM" id="MobiDB-lite"/>
    </source>
</evidence>
<name>A0A4Q9N6U0_9APHY</name>
<feature type="compositionally biased region" description="Low complexity" evidence="1">
    <location>
        <begin position="18"/>
        <end position="32"/>
    </location>
</feature>
<evidence type="ECO:0000256" key="2">
    <source>
        <dbReference type="SAM" id="Phobius"/>
    </source>
</evidence>
<feature type="compositionally biased region" description="Polar residues" evidence="1">
    <location>
        <begin position="184"/>
        <end position="194"/>
    </location>
</feature>
<dbReference type="EMBL" id="ML143387">
    <property type="protein sequence ID" value="TBU34871.1"/>
    <property type="molecule type" value="Genomic_DNA"/>
</dbReference>
<keyword evidence="2" id="KW-1133">Transmembrane helix</keyword>
<feature type="region of interest" description="Disordered" evidence="1">
    <location>
        <begin position="1"/>
        <end position="42"/>
    </location>
</feature>
<dbReference type="AlphaFoldDB" id="A0A4Q9N6U0"/>
<evidence type="ECO:0000313" key="3">
    <source>
        <dbReference type="EMBL" id="TBU34871.1"/>
    </source>
</evidence>
<protein>
    <submittedName>
        <fullName evidence="3">Uncharacterized protein</fullName>
    </submittedName>
</protein>
<feature type="compositionally biased region" description="Low complexity" evidence="1">
    <location>
        <begin position="210"/>
        <end position="222"/>
    </location>
</feature>
<reference evidence="3" key="1">
    <citation type="submission" date="2019-01" db="EMBL/GenBank/DDBJ databases">
        <title>Draft genome sequences of three monokaryotic isolates of the white-rot basidiomycete fungus Dichomitus squalens.</title>
        <authorList>
            <consortium name="DOE Joint Genome Institute"/>
            <person name="Lopez S.C."/>
            <person name="Andreopoulos B."/>
            <person name="Pangilinan J."/>
            <person name="Lipzen A."/>
            <person name="Riley R."/>
            <person name="Ahrendt S."/>
            <person name="Ng V."/>
            <person name="Barry K."/>
            <person name="Daum C."/>
            <person name="Grigoriev I.V."/>
            <person name="Hilden K.S."/>
            <person name="Makela M.R."/>
            <person name="de Vries R.P."/>
        </authorList>
    </citation>
    <scope>NUCLEOTIDE SEQUENCE [LARGE SCALE GENOMIC DNA]</scope>
    <source>
        <strain evidence="3">OM18370.1</strain>
    </source>
</reference>